<feature type="compositionally biased region" description="Basic residues" evidence="1">
    <location>
        <begin position="227"/>
        <end position="247"/>
    </location>
</feature>
<evidence type="ECO:0000313" key="4">
    <source>
        <dbReference type="WBParaSite" id="TMUE_2000009485.1"/>
    </source>
</evidence>
<dbReference type="InterPro" id="IPR007148">
    <property type="entry name" value="SSU_processome_Utp12"/>
</dbReference>
<protein>
    <submittedName>
        <fullName evidence="4">Utp12 domain-containing protein</fullName>
    </submittedName>
</protein>
<name>A0A5S6QQH7_TRIMR</name>
<keyword evidence="3" id="KW-1185">Reference proteome</keyword>
<feature type="domain" description="Small-subunit processome Utp12" evidence="2">
    <location>
        <begin position="51"/>
        <end position="152"/>
    </location>
</feature>
<feature type="compositionally biased region" description="Basic and acidic residues" evidence="1">
    <location>
        <begin position="206"/>
        <end position="226"/>
    </location>
</feature>
<dbReference type="Pfam" id="PF04003">
    <property type="entry name" value="Utp12"/>
    <property type="match status" value="1"/>
</dbReference>
<evidence type="ECO:0000313" key="3">
    <source>
        <dbReference type="Proteomes" id="UP000046395"/>
    </source>
</evidence>
<evidence type="ECO:0000259" key="2">
    <source>
        <dbReference type="Pfam" id="PF04003"/>
    </source>
</evidence>
<dbReference type="WBParaSite" id="TMUE_2000009485.1">
    <property type="protein sequence ID" value="TMUE_2000009485.1"/>
    <property type="gene ID" value="WBGene00302710"/>
</dbReference>
<dbReference type="Proteomes" id="UP000046395">
    <property type="component" value="Unassembled WGS sequence"/>
</dbReference>
<feature type="region of interest" description="Disordered" evidence="1">
    <location>
        <begin position="1"/>
        <end position="36"/>
    </location>
</feature>
<feature type="region of interest" description="Disordered" evidence="1">
    <location>
        <begin position="206"/>
        <end position="247"/>
    </location>
</feature>
<dbReference type="AlphaFoldDB" id="A0A5S6QQH7"/>
<sequence>MQTKDADQSLPMEAKLKQVSAHSPSGPPESTGDSIENQLTRRLVQAMLLKEENLITVILVNLDADTIKGVAESIPKAVILPFLSFLADRLRSGNPSRIQCLLWLKHVLAAHSDFLTSNSSHIAEVGDIFPFLNTPLPPLEDVLKLVGRFQLLAEVRVPADMSEGEAVQDIGEGGNSVETANELPVTTNVWSELREPELWNRLEATDVYGHTDDEQEGKEVPPERTSRKLRQKRAKVPTRKRRTPSDT</sequence>
<reference evidence="4" key="1">
    <citation type="submission" date="2019-12" db="UniProtKB">
        <authorList>
            <consortium name="WormBaseParasite"/>
        </authorList>
    </citation>
    <scope>IDENTIFICATION</scope>
</reference>
<organism evidence="3 4">
    <name type="scientific">Trichuris muris</name>
    <name type="common">Mouse whipworm</name>
    <dbReference type="NCBI Taxonomy" id="70415"/>
    <lineage>
        <taxon>Eukaryota</taxon>
        <taxon>Metazoa</taxon>
        <taxon>Ecdysozoa</taxon>
        <taxon>Nematoda</taxon>
        <taxon>Enoplea</taxon>
        <taxon>Dorylaimia</taxon>
        <taxon>Trichinellida</taxon>
        <taxon>Trichuridae</taxon>
        <taxon>Trichuris</taxon>
    </lineage>
</organism>
<evidence type="ECO:0000256" key="1">
    <source>
        <dbReference type="SAM" id="MobiDB-lite"/>
    </source>
</evidence>
<proteinExistence type="predicted"/>
<accession>A0A5S6QQH7</accession>